<keyword evidence="3" id="KW-1185">Reference proteome</keyword>
<keyword evidence="1" id="KW-0812">Transmembrane</keyword>
<proteinExistence type="predicted"/>
<dbReference type="AlphaFoldDB" id="A0A2T0XQI7"/>
<name>A0A2T0XQI7_9BACT</name>
<organism evidence="2 3">
    <name type="scientific">Marinilabilia salmonicolor</name>
    <dbReference type="NCBI Taxonomy" id="989"/>
    <lineage>
        <taxon>Bacteria</taxon>
        <taxon>Pseudomonadati</taxon>
        <taxon>Bacteroidota</taxon>
        <taxon>Bacteroidia</taxon>
        <taxon>Marinilabiliales</taxon>
        <taxon>Marinilabiliaceae</taxon>
        <taxon>Marinilabilia</taxon>
    </lineage>
</organism>
<sequence>MKNHFLTRFIAGLFALLANSLFCGIGILLVGTSQSILSLIFATIIIATGFFLGYKIYRTALSRGIISFMTSVIASPDLDNLEPSVNSNHKKYDILQFISAFQKKENLFPKGTRLRVWGNYKFPGFNSYHEIESVQSPDKNLLEISFRDEKSLKIWNPQYILEGKSYFKIVNCDKVEWKDTNTSDDKPVTALFELKNNHIKVATQPNIPVSKDSFQPGEPAVILL</sequence>
<evidence type="ECO:0000313" key="3">
    <source>
        <dbReference type="Proteomes" id="UP000252733"/>
    </source>
</evidence>
<feature type="transmembrane region" description="Helical" evidence="1">
    <location>
        <begin position="9"/>
        <end position="30"/>
    </location>
</feature>
<gene>
    <name evidence="2" type="ORF">DFO77_101155</name>
</gene>
<feature type="transmembrane region" description="Helical" evidence="1">
    <location>
        <begin position="36"/>
        <end position="57"/>
    </location>
</feature>
<keyword evidence="1" id="KW-0472">Membrane</keyword>
<dbReference type="OrthoDB" id="1122484at2"/>
<dbReference type="Proteomes" id="UP000252733">
    <property type="component" value="Unassembled WGS sequence"/>
</dbReference>
<evidence type="ECO:0000256" key="1">
    <source>
        <dbReference type="SAM" id="Phobius"/>
    </source>
</evidence>
<keyword evidence="1" id="KW-1133">Transmembrane helix</keyword>
<reference evidence="2 3" key="1">
    <citation type="submission" date="2018-07" db="EMBL/GenBank/DDBJ databases">
        <title>Freshwater and sediment microbial communities from various areas in North America, analyzing microbe dynamics in response to fracking.</title>
        <authorList>
            <person name="Lamendella R."/>
        </authorList>
    </citation>
    <scope>NUCLEOTIDE SEQUENCE [LARGE SCALE GENOMIC DNA]</scope>
    <source>
        <strain evidence="2 3">160A</strain>
    </source>
</reference>
<comment type="caution">
    <text evidence="2">The sequence shown here is derived from an EMBL/GenBank/DDBJ whole genome shotgun (WGS) entry which is preliminary data.</text>
</comment>
<protein>
    <submittedName>
        <fullName evidence="2">Uncharacterized protein</fullName>
    </submittedName>
</protein>
<evidence type="ECO:0000313" key="2">
    <source>
        <dbReference type="EMBL" id="RCW39385.1"/>
    </source>
</evidence>
<dbReference type="RefSeq" id="WP_106151959.1">
    <property type="nucleotide sequence ID" value="NZ_PVTS01000003.1"/>
</dbReference>
<accession>A0A2T0XQI7</accession>
<dbReference type="EMBL" id="QPIZ01000001">
    <property type="protein sequence ID" value="RCW39385.1"/>
    <property type="molecule type" value="Genomic_DNA"/>
</dbReference>